<accession>A0ABS2CDN3</accession>
<dbReference type="Proteomes" id="UP001195660">
    <property type="component" value="Unassembled WGS sequence"/>
</dbReference>
<comment type="caution">
    <text evidence="1">The sequence shown here is derived from an EMBL/GenBank/DDBJ whole genome shotgun (WGS) entry which is preliminary data.</text>
</comment>
<dbReference type="EMBL" id="WOFE01000006">
    <property type="protein sequence ID" value="MBM5572267.1"/>
    <property type="molecule type" value="Genomic_DNA"/>
</dbReference>
<proteinExistence type="predicted"/>
<organism evidence="1 2">
    <name type="scientific">Deefgea chitinilytica</name>
    <dbReference type="NCBI Taxonomy" id="570276"/>
    <lineage>
        <taxon>Bacteria</taxon>
        <taxon>Pseudomonadati</taxon>
        <taxon>Pseudomonadota</taxon>
        <taxon>Betaproteobacteria</taxon>
        <taxon>Neisseriales</taxon>
        <taxon>Chitinibacteraceae</taxon>
        <taxon>Deefgea</taxon>
    </lineage>
</organism>
<gene>
    <name evidence="1" type="ORF">GM173_11835</name>
</gene>
<reference evidence="1 2" key="1">
    <citation type="submission" date="2019-11" db="EMBL/GenBank/DDBJ databases">
        <title>Novel Deefgea species.</title>
        <authorList>
            <person name="Han J.-H."/>
        </authorList>
    </citation>
    <scope>NUCLEOTIDE SEQUENCE [LARGE SCALE GENOMIC DNA]</scope>
    <source>
        <strain evidence="1 2">LMG 24817</strain>
    </source>
</reference>
<keyword evidence="2" id="KW-1185">Reference proteome</keyword>
<name>A0ABS2CDN3_9NEIS</name>
<evidence type="ECO:0000313" key="1">
    <source>
        <dbReference type="EMBL" id="MBM5572267.1"/>
    </source>
</evidence>
<protein>
    <submittedName>
        <fullName evidence="1">Uncharacterized protein</fullName>
    </submittedName>
</protein>
<dbReference type="RefSeq" id="WP_203571598.1">
    <property type="nucleotide sequence ID" value="NZ_WOFE01000006.1"/>
</dbReference>
<sequence length="74" mass="8177">MQSSNSRDEAIVGAIILAFREARQRALDTGRTLVEVQGNQLVAFNQHGLVSVLKTLPPNIHVPIGTKRYRKKPA</sequence>
<evidence type="ECO:0000313" key="2">
    <source>
        <dbReference type="Proteomes" id="UP001195660"/>
    </source>
</evidence>